<dbReference type="AlphaFoldDB" id="A0A392QK27"/>
<name>A0A392QK27_9FABA</name>
<dbReference type="Proteomes" id="UP000265520">
    <property type="component" value="Unassembled WGS sequence"/>
</dbReference>
<feature type="non-terminal residue" evidence="1">
    <location>
        <position position="1"/>
    </location>
</feature>
<feature type="non-terminal residue" evidence="1">
    <location>
        <position position="47"/>
    </location>
</feature>
<organism evidence="1 2">
    <name type="scientific">Trifolium medium</name>
    <dbReference type="NCBI Taxonomy" id="97028"/>
    <lineage>
        <taxon>Eukaryota</taxon>
        <taxon>Viridiplantae</taxon>
        <taxon>Streptophyta</taxon>
        <taxon>Embryophyta</taxon>
        <taxon>Tracheophyta</taxon>
        <taxon>Spermatophyta</taxon>
        <taxon>Magnoliopsida</taxon>
        <taxon>eudicotyledons</taxon>
        <taxon>Gunneridae</taxon>
        <taxon>Pentapetalae</taxon>
        <taxon>rosids</taxon>
        <taxon>fabids</taxon>
        <taxon>Fabales</taxon>
        <taxon>Fabaceae</taxon>
        <taxon>Papilionoideae</taxon>
        <taxon>50 kb inversion clade</taxon>
        <taxon>NPAAA clade</taxon>
        <taxon>Hologalegina</taxon>
        <taxon>IRL clade</taxon>
        <taxon>Trifolieae</taxon>
        <taxon>Trifolium</taxon>
    </lineage>
</organism>
<evidence type="ECO:0000313" key="1">
    <source>
        <dbReference type="EMBL" id="MCI23645.1"/>
    </source>
</evidence>
<keyword evidence="2" id="KW-1185">Reference proteome</keyword>
<comment type="caution">
    <text evidence="1">The sequence shown here is derived from an EMBL/GenBank/DDBJ whole genome shotgun (WGS) entry which is preliminary data.</text>
</comment>
<reference evidence="1 2" key="1">
    <citation type="journal article" date="2018" name="Front. Plant Sci.">
        <title>Red Clover (Trifolium pratense) and Zigzag Clover (T. medium) - A Picture of Genomic Similarities and Differences.</title>
        <authorList>
            <person name="Dluhosova J."/>
            <person name="Istvanek J."/>
            <person name="Nedelnik J."/>
            <person name="Repkova J."/>
        </authorList>
    </citation>
    <scope>NUCLEOTIDE SEQUENCE [LARGE SCALE GENOMIC DNA]</scope>
    <source>
        <strain evidence="2">cv. 10/8</strain>
        <tissue evidence="1">Leaf</tissue>
    </source>
</reference>
<protein>
    <submittedName>
        <fullName evidence="1">Uncharacterized protein</fullName>
    </submittedName>
</protein>
<sequence>EIRLFSLMARDHVVIKILDYAEPSTSKIDIAKTSTSKIDDDDDAKTS</sequence>
<dbReference type="EMBL" id="LXQA010137134">
    <property type="protein sequence ID" value="MCI23645.1"/>
    <property type="molecule type" value="Genomic_DNA"/>
</dbReference>
<proteinExistence type="predicted"/>
<evidence type="ECO:0000313" key="2">
    <source>
        <dbReference type="Proteomes" id="UP000265520"/>
    </source>
</evidence>
<accession>A0A392QK27</accession>